<dbReference type="SUPFAM" id="SSF88946">
    <property type="entry name" value="Sigma2 domain of RNA polymerase sigma factors"/>
    <property type="match status" value="1"/>
</dbReference>
<dbReference type="InterPro" id="IPR013325">
    <property type="entry name" value="RNA_pol_sigma_r2"/>
</dbReference>
<dbReference type="GO" id="GO:0016987">
    <property type="term" value="F:sigma factor activity"/>
    <property type="evidence" value="ECO:0007669"/>
    <property type="project" value="UniProtKB-KW"/>
</dbReference>
<evidence type="ECO:0000259" key="7">
    <source>
        <dbReference type="Pfam" id="PF04542"/>
    </source>
</evidence>
<keyword evidence="5" id="KW-0804">Transcription</keyword>
<dbReference type="Pfam" id="PF08281">
    <property type="entry name" value="Sigma70_r4_2"/>
    <property type="match status" value="1"/>
</dbReference>
<name>A0A225DGA2_9BACT</name>
<evidence type="ECO:0000256" key="4">
    <source>
        <dbReference type="ARBA" id="ARBA00023125"/>
    </source>
</evidence>
<protein>
    <submittedName>
        <fullName evidence="9">RNA polymerase sigma-70 factor</fullName>
    </submittedName>
</protein>
<organism evidence="9 10">
    <name type="scientific">Fimbriiglobus ruber</name>
    <dbReference type="NCBI Taxonomy" id="1908690"/>
    <lineage>
        <taxon>Bacteria</taxon>
        <taxon>Pseudomonadati</taxon>
        <taxon>Planctomycetota</taxon>
        <taxon>Planctomycetia</taxon>
        <taxon>Gemmatales</taxon>
        <taxon>Gemmataceae</taxon>
        <taxon>Fimbriiglobus</taxon>
    </lineage>
</organism>
<accession>A0A225DGA2</accession>
<evidence type="ECO:0000256" key="6">
    <source>
        <dbReference type="SAM" id="MobiDB-lite"/>
    </source>
</evidence>
<feature type="compositionally biased region" description="Pro residues" evidence="6">
    <location>
        <begin position="178"/>
        <end position="189"/>
    </location>
</feature>
<dbReference type="RefSeq" id="WP_238602895.1">
    <property type="nucleotide sequence ID" value="NZ_NIDE01000014.1"/>
</dbReference>
<dbReference type="Pfam" id="PF04542">
    <property type="entry name" value="Sigma70_r2"/>
    <property type="match status" value="1"/>
</dbReference>
<evidence type="ECO:0000313" key="10">
    <source>
        <dbReference type="Proteomes" id="UP000214646"/>
    </source>
</evidence>
<evidence type="ECO:0000256" key="2">
    <source>
        <dbReference type="ARBA" id="ARBA00023015"/>
    </source>
</evidence>
<evidence type="ECO:0000313" key="9">
    <source>
        <dbReference type="EMBL" id="OWK38674.1"/>
    </source>
</evidence>
<dbReference type="GO" id="GO:0003677">
    <property type="term" value="F:DNA binding"/>
    <property type="evidence" value="ECO:0007669"/>
    <property type="project" value="UniProtKB-KW"/>
</dbReference>
<dbReference type="PANTHER" id="PTHR43133:SF8">
    <property type="entry name" value="RNA POLYMERASE SIGMA FACTOR HI_1459-RELATED"/>
    <property type="match status" value="1"/>
</dbReference>
<dbReference type="InterPro" id="IPR013324">
    <property type="entry name" value="RNA_pol_sigma_r3/r4-like"/>
</dbReference>
<keyword evidence="4" id="KW-0238">DNA-binding</keyword>
<dbReference type="GO" id="GO:0006352">
    <property type="term" value="P:DNA-templated transcription initiation"/>
    <property type="evidence" value="ECO:0007669"/>
    <property type="project" value="InterPro"/>
</dbReference>
<dbReference type="EMBL" id="NIDE01000014">
    <property type="protein sequence ID" value="OWK38674.1"/>
    <property type="molecule type" value="Genomic_DNA"/>
</dbReference>
<dbReference type="SUPFAM" id="SSF88659">
    <property type="entry name" value="Sigma3 and sigma4 domains of RNA polymerase sigma factors"/>
    <property type="match status" value="1"/>
</dbReference>
<dbReference type="InterPro" id="IPR039425">
    <property type="entry name" value="RNA_pol_sigma-70-like"/>
</dbReference>
<evidence type="ECO:0000256" key="1">
    <source>
        <dbReference type="ARBA" id="ARBA00010641"/>
    </source>
</evidence>
<keyword evidence="3" id="KW-0731">Sigma factor</keyword>
<dbReference type="CDD" id="cd06171">
    <property type="entry name" value="Sigma70_r4"/>
    <property type="match status" value="1"/>
</dbReference>
<keyword evidence="10" id="KW-1185">Reference proteome</keyword>
<feature type="domain" description="RNA polymerase sigma factor 70 region 4 type 2" evidence="8">
    <location>
        <begin position="115"/>
        <end position="165"/>
    </location>
</feature>
<proteinExistence type="inferred from homology"/>
<dbReference type="InterPro" id="IPR013249">
    <property type="entry name" value="RNA_pol_sigma70_r4_t2"/>
</dbReference>
<feature type="region of interest" description="Disordered" evidence="6">
    <location>
        <begin position="174"/>
        <end position="204"/>
    </location>
</feature>
<keyword evidence="2" id="KW-0805">Transcription regulation</keyword>
<evidence type="ECO:0000256" key="5">
    <source>
        <dbReference type="ARBA" id="ARBA00023163"/>
    </source>
</evidence>
<dbReference type="Gene3D" id="1.10.10.10">
    <property type="entry name" value="Winged helix-like DNA-binding domain superfamily/Winged helix DNA-binding domain"/>
    <property type="match status" value="1"/>
</dbReference>
<dbReference type="InterPro" id="IPR036388">
    <property type="entry name" value="WH-like_DNA-bd_sf"/>
</dbReference>
<reference evidence="10" key="1">
    <citation type="submission" date="2017-06" db="EMBL/GenBank/DDBJ databases">
        <title>Genome analysis of Fimbriiglobus ruber SP5, the first member of the order Planctomycetales with confirmed chitinolytic capability.</title>
        <authorList>
            <person name="Ravin N.V."/>
            <person name="Rakitin A.L."/>
            <person name="Ivanova A.A."/>
            <person name="Beletsky A.V."/>
            <person name="Kulichevskaya I.S."/>
            <person name="Mardanov A.V."/>
            <person name="Dedysh S.N."/>
        </authorList>
    </citation>
    <scope>NUCLEOTIDE SEQUENCE [LARGE SCALE GENOMIC DNA]</scope>
    <source>
        <strain evidence="10">SP5</strain>
    </source>
</reference>
<dbReference type="InterPro" id="IPR014284">
    <property type="entry name" value="RNA_pol_sigma-70_dom"/>
</dbReference>
<sequence length="204" mass="22954">MSADDDLVRRCLAGRPDAMRELVDRFQGDVYALCVRLLNHAHDAEDVTQEVFIRVFRSLGKWDPTRPLRPWVLGITVNRCRTWIGKRGRLPESVDYLHDVPGRPPDAPANELTAAIRDGVDELRDDYRAVFVLFHEQGRSYDEIAEAVGRPVGTVKTWLHRARVQVLALLRKRGLAPDEPPTPEAPPAAPAERSCPAPKPSTRI</sequence>
<comment type="caution">
    <text evidence="9">The sequence shown here is derived from an EMBL/GenBank/DDBJ whole genome shotgun (WGS) entry which is preliminary data.</text>
</comment>
<feature type="domain" description="RNA polymerase sigma-70 region 2" evidence="7">
    <location>
        <begin position="22"/>
        <end position="89"/>
    </location>
</feature>
<gene>
    <name evidence="9" type="ORF">FRUB_07794</name>
</gene>
<comment type="similarity">
    <text evidence="1">Belongs to the sigma-70 factor family. ECF subfamily.</text>
</comment>
<evidence type="ECO:0000256" key="3">
    <source>
        <dbReference type="ARBA" id="ARBA00023082"/>
    </source>
</evidence>
<evidence type="ECO:0000259" key="8">
    <source>
        <dbReference type="Pfam" id="PF08281"/>
    </source>
</evidence>
<dbReference type="NCBIfam" id="TIGR02937">
    <property type="entry name" value="sigma70-ECF"/>
    <property type="match status" value="1"/>
</dbReference>
<dbReference type="InterPro" id="IPR007627">
    <property type="entry name" value="RNA_pol_sigma70_r2"/>
</dbReference>
<dbReference type="AlphaFoldDB" id="A0A225DGA2"/>
<dbReference type="Gene3D" id="1.10.1740.10">
    <property type="match status" value="1"/>
</dbReference>
<dbReference type="PANTHER" id="PTHR43133">
    <property type="entry name" value="RNA POLYMERASE ECF-TYPE SIGMA FACTO"/>
    <property type="match status" value="1"/>
</dbReference>
<dbReference type="Proteomes" id="UP000214646">
    <property type="component" value="Unassembled WGS sequence"/>
</dbReference>